<accession>A0A1Y0B4C3</accession>
<name>A0A1Y0B4C3_9LAMI</name>
<geneLocation type="mitochondrion" evidence="1"/>
<reference evidence="1" key="1">
    <citation type="submission" date="2017-03" db="EMBL/GenBank/DDBJ databases">
        <title>The mitochondrial genome of the carnivorous plant Utricularia reniformis (Lentibulariaceae): structure, comparative analysis and evolutionary landmarks.</title>
        <authorList>
            <person name="Silva S.R."/>
            <person name="Alvarenga D.O."/>
            <person name="Michael T.P."/>
            <person name="Miranda V.F.O."/>
            <person name="Varani A.M."/>
        </authorList>
    </citation>
    <scope>NUCLEOTIDE SEQUENCE</scope>
</reference>
<sequence>MRLTRTPEEDTDSAILSMITPTYTELAARRALWLVGSRPSVSGLIKETFSAIGITPHRDFFLACVYCIYVPQRFVSKLETEALDQARAAWH</sequence>
<protein>
    <submittedName>
        <fullName evidence="1">Uncharacterized protein</fullName>
    </submittedName>
</protein>
<dbReference type="EMBL" id="KY774314">
    <property type="protein sequence ID" value="ART32306.1"/>
    <property type="molecule type" value="Genomic_DNA"/>
</dbReference>
<proteinExistence type="predicted"/>
<gene>
    <name evidence="1" type="ORF">AEK19_MT2157</name>
</gene>
<evidence type="ECO:0000313" key="1">
    <source>
        <dbReference type="EMBL" id="ART32306.1"/>
    </source>
</evidence>
<organism evidence="1">
    <name type="scientific">Utricularia reniformis</name>
    <dbReference type="NCBI Taxonomy" id="192314"/>
    <lineage>
        <taxon>Eukaryota</taxon>
        <taxon>Viridiplantae</taxon>
        <taxon>Streptophyta</taxon>
        <taxon>Embryophyta</taxon>
        <taxon>Tracheophyta</taxon>
        <taxon>Spermatophyta</taxon>
        <taxon>Magnoliopsida</taxon>
        <taxon>eudicotyledons</taxon>
        <taxon>Gunneridae</taxon>
        <taxon>Pentapetalae</taxon>
        <taxon>asterids</taxon>
        <taxon>lamiids</taxon>
        <taxon>Lamiales</taxon>
        <taxon>Lentibulariaceae</taxon>
        <taxon>Utricularia</taxon>
    </lineage>
</organism>
<keyword evidence="1" id="KW-0496">Mitochondrion</keyword>
<dbReference type="AlphaFoldDB" id="A0A1Y0B4C3"/>